<organism evidence="1">
    <name type="scientific">marine sediment metagenome</name>
    <dbReference type="NCBI Taxonomy" id="412755"/>
    <lineage>
        <taxon>unclassified sequences</taxon>
        <taxon>metagenomes</taxon>
        <taxon>ecological metagenomes</taxon>
    </lineage>
</organism>
<protein>
    <submittedName>
        <fullName evidence="1">Uncharacterized protein</fullName>
    </submittedName>
</protein>
<gene>
    <name evidence="1" type="ORF">S12H4_55849</name>
</gene>
<dbReference type="EMBL" id="BARW01035873">
    <property type="protein sequence ID" value="GAJ23419.1"/>
    <property type="molecule type" value="Genomic_DNA"/>
</dbReference>
<name>X1V149_9ZZZZ</name>
<comment type="caution">
    <text evidence="1">The sequence shown here is derived from an EMBL/GenBank/DDBJ whole genome shotgun (WGS) entry which is preliminary data.</text>
</comment>
<dbReference type="AlphaFoldDB" id="X1V149"/>
<sequence>MIIQPGTKLLGDLVGEFCAQKGLGKPPARIKLYDREEYIEETGDDKTAARYSAAKDQISLSPDIVFSVSSILHELGHHYQRSRDEPEEFDRKYDEYTETYGYINNPYEVEAREFEMKWW</sequence>
<accession>X1V149</accession>
<reference evidence="1" key="1">
    <citation type="journal article" date="2014" name="Front. Microbiol.">
        <title>High frequency of phylogenetically diverse reductive dehalogenase-homologous genes in deep subseafloor sedimentary metagenomes.</title>
        <authorList>
            <person name="Kawai M."/>
            <person name="Futagami T."/>
            <person name="Toyoda A."/>
            <person name="Takaki Y."/>
            <person name="Nishi S."/>
            <person name="Hori S."/>
            <person name="Arai W."/>
            <person name="Tsubouchi T."/>
            <person name="Morono Y."/>
            <person name="Uchiyama I."/>
            <person name="Ito T."/>
            <person name="Fujiyama A."/>
            <person name="Inagaki F."/>
            <person name="Takami H."/>
        </authorList>
    </citation>
    <scope>NUCLEOTIDE SEQUENCE</scope>
    <source>
        <strain evidence="1">Expedition CK06-06</strain>
    </source>
</reference>
<feature type="non-terminal residue" evidence="1">
    <location>
        <position position="119"/>
    </location>
</feature>
<proteinExistence type="predicted"/>
<evidence type="ECO:0000313" key="1">
    <source>
        <dbReference type="EMBL" id="GAJ23419.1"/>
    </source>
</evidence>